<keyword evidence="2 5" id="KW-0489">Methyltransferase</keyword>
<evidence type="ECO:0000256" key="2">
    <source>
        <dbReference type="ARBA" id="ARBA00022603"/>
    </source>
</evidence>
<evidence type="ECO:0000256" key="4">
    <source>
        <dbReference type="ARBA" id="ARBA00022691"/>
    </source>
</evidence>
<dbReference type="InterPro" id="IPR022641">
    <property type="entry name" value="CheR_N"/>
</dbReference>
<keyword evidence="4 5" id="KW-0949">S-adenosyl-L-methionine</keyword>
<evidence type="ECO:0000256" key="5">
    <source>
        <dbReference type="PIRNR" id="PIRNR000410"/>
    </source>
</evidence>
<sequence length="283" mass="32142">MNSDFDVLRQLLNRRSGLSLDAEKAYLAESRLQPLVQQLGVAGLGGLVKLLLSGSHEDVERDVVEAMTTNETFFFRDRVPFDNFRKVILPHLLQARQDSRKIRIWCAACSSGQEPYSLAMLLDEEAHRLAGWSVEILATDLSRSVVNTARQGIYTQFEVQRGLPISQLLRYFRQEGERWRINEHLQSRIRFTEFNLLSDYAPLGRFDVIFCRNVLIYFDVPTKKEVLDRMAKALAPDGFFIMGAAETVIGLTDAMVPHPEHRSISILRAAAPKPPQRLTLVAS</sequence>
<dbReference type="GO" id="GO:0008983">
    <property type="term" value="F:protein-glutamate O-methyltransferase activity"/>
    <property type="evidence" value="ECO:0007669"/>
    <property type="project" value="UniProtKB-EC"/>
</dbReference>
<name>A0A3D9Z3J1_9HYPH</name>
<dbReference type="PROSITE" id="PS50123">
    <property type="entry name" value="CHER"/>
    <property type="match status" value="1"/>
</dbReference>
<feature type="binding site" evidence="6">
    <location>
        <position position="114"/>
    </location>
    <ligand>
        <name>S-adenosyl-L-methionine</name>
        <dbReference type="ChEBI" id="CHEBI:59789"/>
    </ligand>
</feature>
<evidence type="ECO:0000313" key="9">
    <source>
        <dbReference type="Proteomes" id="UP000256900"/>
    </source>
</evidence>
<dbReference type="Proteomes" id="UP000256900">
    <property type="component" value="Unassembled WGS sequence"/>
</dbReference>
<protein>
    <recommendedName>
        <fullName evidence="5">Chemotaxis protein methyltransferase</fullName>
        <ecNumber evidence="5">2.1.1.80</ecNumber>
    </recommendedName>
</protein>
<feature type="binding site" evidence="6">
    <location>
        <begin position="195"/>
        <end position="196"/>
    </location>
    <ligand>
        <name>S-adenosyl-L-methionine</name>
        <dbReference type="ChEBI" id="CHEBI:59789"/>
    </ligand>
</feature>
<dbReference type="PANTHER" id="PTHR24422">
    <property type="entry name" value="CHEMOTAXIS PROTEIN METHYLTRANSFERASE"/>
    <property type="match status" value="1"/>
</dbReference>
<feature type="binding site" evidence="6">
    <location>
        <position position="72"/>
    </location>
    <ligand>
        <name>S-adenosyl-L-methionine</name>
        <dbReference type="ChEBI" id="CHEBI:59789"/>
    </ligand>
</feature>
<reference evidence="8 9" key="1">
    <citation type="submission" date="2018-08" db="EMBL/GenBank/DDBJ databases">
        <title>Genomic Encyclopedia of Type Strains, Phase IV (KMG-IV): sequencing the most valuable type-strain genomes for metagenomic binning, comparative biology and taxonomic classification.</title>
        <authorList>
            <person name="Goeker M."/>
        </authorList>
    </citation>
    <scope>NUCLEOTIDE SEQUENCE [LARGE SCALE GENOMIC DNA]</scope>
    <source>
        <strain evidence="8 9">BW863</strain>
    </source>
</reference>
<feature type="binding site" evidence="6">
    <location>
        <position position="76"/>
    </location>
    <ligand>
        <name>S-adenosyl-L-methionine</name>
        <dbReference type="ChEBI" id="CHEBI:59789"/>
    </ligand>
</feature>
<feature type="binding site" evidence="6">
    <location>
        <position position="140"/>
    </location>
    <ligand>
        <name>S-adenosyl-L-methionine</name>
        <dbReference type="ChEBI" id="CHEBI:59789"/>
    </ligand>
</feature>
<dbReference type="InterPro" id="IPR029063">
    <property type="entry name" value="SAM-dependent_MTases_sf"/>
</dbReference>
<evidence type="ECO:0000256" key="3">
    <source>
        <dbReference type="ARBA" id="ARBA00022679"/>
    </source>
</evidence>
<evidence type="ECO:0000259" key="7">
    <source>
        <dbReference type="PROSITE" id="PS50123"/>
    </source>
</evidence>
<dbReference type="PRINTS" id="PR00996">
    <property type="entry name" value="CHERMTFRASE"/>
</dbReference>
<feature type="binding site" evidence="6">
    <location>
        <position position="70"/>
    </location>
    <ligand>
        <name>S-adenosyl-L-methionine</name>
        <dbReference type="ChEBI" id="CHEBI:59789"/>
    </ligand>
</feature>
<organism evidence="8 9">
    <name type="scientific">Methylovirgula ligni</name>
    <dbReference type="NCBI Taxonomy" id="569860"/>
    <lineage>
        <taxon>Bacteria</taxon>
        <taxon>Pseudomonadati</taxon>
        <taxon>Pseudomonadota</taxon>
        <taxon>Alphaproteobacteria</taxon>
        <taxon>Hyphomicrobiales</taxon>
        <taxon>Beijerinckiaceae</taxon>
        <taxon>Methylovirgula</taxon>
    </lineage>
</organism>
<dbReference type="AlphaFoldDB" id="A0A3D9Z3J1"/>
<feature type="domain" description="CheR-type methyltransferase" evidence="7">
    <location>
        <begin position="1"/>
        <end position="272"/>
    </location>
</feature>
<dbReference type="InterPro" id="IPR000780">
    <property type="entry name" value="CheR_MeTrfase"/>
</dbReference>
<feature type="binding site" evidence="6">
    <location>
        <begin position="212"/>
        <end position="213"/>
    </location>
    <ligand>
        <name>S-adenosyl-L-methionine</name>
        <dbReference type="ChEBI" id="CHEBI:59789"/>
    </ligand>
</feature>
<comment type="caution">
    <text evidence="8">The sequence shown here is derived from an EMBL/GenBank/DDBJ whole genome shotgun (WGS) entry which is preliminary data.</text>
</comment>
<dbReference type="InterPro" id="IPR050903">
    <property type="entry name" value="Bact_Chemotaxis_MeTrfase"/>
</dbReference>
<evidence type="ECO:0000256" key="6">
    <source>
        <dbReference type="PIRSR" id="PIRSR000410-1"/>
    </source>
</evidence>
<dbReference type="SUPFAM" id="SSF53335">
    <property type="entry name" value="S-adenosyl-L-methionine-dependent methyltransferases"/>
    <property type="match status" value="1"/>
</dbReference>
<proteinExistence type="predicted"/>
<dbReference type="SUPFAM" id="SSF47757">
    <property type="entry name" value="Chemotaxis receptor methyltransferase CheR, N-terminal domain"/>
    <property type="match status" value="1"/>
</dbReference>
<comment type="function">
    <text evidence="5">Methylation of the membrane-bound methyl-accepting chemotaxis proteins (MCP) to form gamma-glutamyl methyl ester residues in MCP.</text>
</comment>
<dbReference type="RefSeq" id="WP_115834707.1">
    <property type="nucleotide sequence ID" value="NZ_CP025086.1"/>
</dbReference>
<dbReference type="EC" id="2.1.1.80" evidence="5"/>
<keyword evidence="3 5" id="KW-0808">Transferase</keyword>
<dbReference type="PANTHER" id="PTHR24422:SF21">
    <property type="entry name" value="CHEMOTAXIS PROTEIN METHYLTRANSFERASE 1"/>
    <property type="match status" value="1"/>
</dbReference>
<comment type="catalytic activity">
    <reaction evidence="1 5">
        <text>L-glutamyl-[protein] + S-adenosyl-L-methionine = [protein]-L-glutamate 5-O-methyl ester + S-adenosyl-L-homocysteine</text>
        <dbReference type="Rhea" id="RHEA:24452"/>
        <dbReference type="Rhea" id="RHEA-COMP:10208"/>
        <dbReference type="Rhea" id="RHEA-COMP:10311"/>
        <dbReference type="ChEBI" id="CHEBI:29973"/>
        <dbReference type="ChEBI" id="CHEBI:57856"/>
        <dbReference type="ChEBI" id="CHEBI:59789"/>
        <dbReference type="ChEBI" id="CHEBI:82795"/>
        <dbReference type="EC" id="2.1.1.80"/>
    </reaction>
</comment>
<dbReference type="SMART" id="SM00138">
    <property type="entry name" value="MeTrc"/>
    <property type="match status" value="1"/>
</dbReference>
<dbReference type="Gene3D" id="3.40.50.150">
    <property type="entry name" value="Vaccinia Virus protein VP39"/>
    <property type="match status" value="1"/>
</dbReference>
<keyword evidence="9" id="KW-1185">Reference proteome</keyword>
<dbReference type="EMBL" id="QUMO01000001">
    <property type="protein sequence ID" value="REF88858.1"/>
    <property type="molecule type" value="Genomic_DNA"/>
</dbReference>
<dbReference type="Gene3D" id="1.10.155.10">
    <property type="entry name" value="Chemotaxis receptor methyltransferase CheR, N-terminal domain"/>
    <property type="match status" value="1"/>
</dbReference>
<dbReference type="GO" id="GO:0032259">
    <property type="term" value="P:methylation"/>
    <property type="evidence" value="ECO:0007669"/>
    <property type="project" value="UniProtKB-KW"/>
</dbReference>
<dbReference type="InterPro" id="IPR022642">
    <property type="entry name" value="CheR_C"/>
</dbReference>
<evidence type="ECO:0000313" key="8">
    <source>
        <dbReference type="EMBL" id="REF88858.1"/>
    </source>
</evidence>
<gene>
    <name evidence="8" type="ORF">DES32_0067</name>
</gene>
<dbReference type="Pfam" id="PF03705">
    <property type="entry name" value="CheR_N"/>
    <property type="match status" value="1"/>
</dbReference>
<dbReference type="PIRSF" id="PIRSF000410">
    <property type="entry name" value="CheR"/>
    <property type="match status" value="1"/>
</dbReference>
<dbReference type="InterPro" id="IPR026024">
    <property type="entry name" value="Chemotaxis_MeTrfase_CheR"/>
</dbReference>
<dbReference type="Pfam" id="PF01739">
    <property type="entry name" value="CheR"/>
    <property type="match status" value="1"/>
</dbReference>
<evidence type="ECO:0000256" key="1">
    <source>
        <dbReference type="ARBA" id="ARBA00001541"/>
    </source>
</evidence>
<dbReference type="CDD" id="cd02440">
    <property type="entry name" value="AdoMet_MTases"/>
    <property type="match status" value="1"/>
</dbReference>
<dbReference type="OrthoDB" id="9816309at2"/>
<dbReference type="InterPro" id="IPR036804">
    <property type="entry name" value="CheR_N_sf"/>
</dbReference>
<accession>A0A3D9Z3J1</accession>